<keyword evidence="5" id="KW-1005">Bacterial flagellum biogenesis</keyword>
<evidence type="ECO:0000256" key="1">
    <source>
        <dbReference type="ARBA" id="ARBA00022490"/>
    </source>
</evidence>
<dbReference type="NCBIfam" id="NF002469">
    <property type="entry name" value="PRK01712.1"/>
    <property type="match status" value="1"/>
</dbReference>
<evidence type="ECO:0000256" key="5">
    <source>
        <dbReference type="HAMAP-Rule" id="MF_00167"/>
    </source>
</evidence>
<evidence type="ECO:0000256" key="2">
    <source>
        <dbReference type="ARBA" id="ARBA00022491"/>
    </source>
</evidence>
<dbReference type="AlphaFoldDB" id="A0A172T5W8"/>
<dbReference type="GO" id="GO:0048027">
    <property type="term" value="F:mRNA 5'-UTR binding"/>
    <property type="evidence" value="ECO:0007669"/>
    <property type="project" value="UniProtKB-UniRule"/>
</dbReference>
<dbReference type="PANTHER" id="PTHR34984:SF1">
    <property type="entry name" value="CARBON STORAGE REGULATOR"/>
    <property type="match status" value="1"/>
</dbReference>
<proteinExistence type="inferred from homology"/>
<protein>
    <recommendedName>
        <fullName evidence="5">Translational regulator CsrA</fullName>
    </recommendedName>
</protein>
<gene>
    <name evidence="5" type="primary">csrA</name>
    <name evidence="6" type="ORF">JM64_07885</name>
</gene>
<dbReference type="Gene3D" id="2.60.40.4380">
    <property type="entry name" value="Translational regulator CsrA"/>
    <property type="match status" value="1"/>
</dbReference>
<keyword evidence="3 5" id="KW-0810">Translation regulation</keyword>
<reference evidence="6 7" key="1">
    <citation type="submission" date="2014-08" db="EMBL/GenBank/DDBJ databases">
        <title>Fervidobacterium pennivorans DYC genome.</title>
        <authorList>
            <person name="Wushke S."/>
        </authorList>
    </citation>
    <scope>NUCLEOTIDE SEQUENCE [LARGE SCALE GENOMIC DNA]</scope>
    <source>
        <strain evidence="6 7">DYC</strain>
    </source>
</reference>
<dbReference type="GO" id="GO:0045947">
    <property type="term" value="P:negative regulation of translational initiation"/>
    <property type="evidence" value="ECO:0007669"/>
    <property type="project" value="UniProtKB-UniRule"/>
</dbReference>
<dbReference type="GO" id="GO:0006109">
    <property type="term" value="P:regulation of carbohydrate metabolic process"/>
    <property type="evidence" value="ECO:0007669"/>
    <property type="project" value="InterPro"/>
</dbReference>
<comment type="function">
    <text evidence="5">A translational regulator that binds mRNA to regulate translation initiation and/or mRNA stability. Usually binds in the 5'-UTR at or near the Shine-Dalgarno sequence preventing ribosome-binding, thus repressing translation. Its main target seems to be the major flagellin gene, while its function is anatagonized by FliW.</text>
</comment>
<dbReference type="NCBIfam" id="TIGR00202">
    <property type="entry name" value="csrA"/>
    <property type="match status" value="1"/>
</dbReference>
<dbReference type="Pfam" id="PF02599">
    <property type="entry name" value="CsrA"/>
    <property type="match status" value="1"/>
</dbReference>
<keyword evidence="4 5" id="KW-0694">RNA-binding</keyword>
<keyword evidence="1 5" id="KW-0963">Cytoplasm</keyword>
<dbReference type="PATRIC" id="fig|93466.3.peg.1663"/>
<name>A0A172T5W8_FERPE</name>
<accession>A0A172T5W8</accession>
<dbReference type="KEGG" id="fng:JM64_07885"/>
<dbReference type="HAMAP" id="MF_00167">
    <property type="entry name" value="CsrA"/>
    <property type="match status" value="1"/>
</dbReference>
<organism evidence="6 7">
    <name type="scientific">Fervidobacterium pennivorans</name>
    <dbReference type="NCBI Taxonomy" id="93466"/>
    <lineage>
        <taxon>Bacteria</taxon>
        <taxon>Thermotogati</taxon>
        <taxon>Thermotogota</taxon>
        <taxon>Thermotogae</taxon>
        <taxon>Thermotogales</taxon>
        <taxon>Fervidobacteriaceae</taxon>
        <taxon>Fervidobacterium</taxon>
    </lineage>
</organism>
<dbReference type="SUPFAM" id="SSF117130">
    <property type="entry name" value="CsrA-like"/>
    <property type="match status" value="1"/>
</dbReference>
<keyword evidence="2 5" id="KW-0678">Repressor</keyword>
<evidence type="ECO:0000256" key="3">
    <source>
        <dbReference type="ARBA" id="ARBA00022845"/>
    </source>
</evidence>
<dbReference type="EMBL" id="CP011393">
    <property type="protein sequence ID" value="ANE42347.1"/>
    <property type="molecule type" value="Genomic_DNA"/>
</dbReference>
<sequence>MLVLSRRVGESIIIGDNIQVKVLKIDGNAVKIGIIAPTDVRIYREEVYKTVAQSNKMATDSASQIETVKKLKEVIGGDKDR</sequence>
<dbReference type="GO" id="GO:0006402">
    <property type="term" value="P:mRNA catabolic process"/>
    <property type="evidence" value="ECO:0007669"/>
    <property type="project" value="InterPro"/>
</dbReference>
<comment type="subunit">
    <text evidence="5">Homodimer; the beta-strands of each monomer intercalate to form a hydrophobic core, while the alpha-helices form wings that extend away from the core.</text>
</comment>
<dbReference type="GO" id="GO:0005829">
    <property type="term" value="C:cytosol"/>
    <property type="evidence" value="ECO:0007669"/>
    <property type="project" value="TreeGrafter"/>
</dbReference>
<dbReference type="InterPro" id="IPR036107">
    <property type="entry name" value="CsrA_sf"/>
</dbReference>
<comment type="similarity">
    <text evidence="5">Belongs to the CsrA/RsmA family.</text>
</comment>
<evidence type="ECO:0000313" key="6">
    <source>
        <dbReference type="EMBL" id="ANE42347.1"/>
    </source>
</evidence>
<dbReference type="GO" id="GO:0044781">
    <property type="term" value="P:bacterial-type flagellum organization"/>
    <property type="evidence" value="ECO:0007669"/>
    <property type="project" value="UniProtKB-KW"/>
</dbReference>
<dbReference type="FunFam" id="2.60.40.4380:FF:000002">
    <property type="entry name" value="Translational regulator CsrA"/>
    <property type="match status" value="1"/>
</dbReference>
<dbReference type="Proteomes" id="UP000077096">
    <property type="component" value="Chromosome"/>
</dbReference>
<evidence type="ECO:0000313" key="7">
    <source>
        <dbReference type="Proteomes" id="UP000077096"/>
    </source>
</evidence>
<evidence type="ECO:0000256" key="4">
    <source>
        <dbReference type="ARBA" id="ARBA00022884"/>
    </source>
</evidence>
<dbReference type="InterPro" id="IPR003751">
    <property type="entry name" value="CsrA"/>
</dbReference>
<comment type="subcellular location">
    <subcellularLocation>
        <location evidence="5">Cytoplasm</location>
    </subcellularLocation>
</comment>
<dbReference type="GO" id="GO:1902208">
    <property type="term" value="P:regulation of bacterial-type flagellum assembly"/>
    <property type="evidence" value="ECO:0007669"/>
    <property type="project" value="UniProtKB-UniRule"/>
</dbReference>
<dbReference type="PANTHER" id="PTHR34984">
    <property type="entry name" value="CARBON STORAGE REGULATOR"/>
    <property type="match status" value="1"/>
</dbReference>